<dbReference type="KEGG" id="ten:LPB136_04955"/>
<reference evidence="1 2" key="1">
    <citation type="submission" date="2016-11" db="EMBL/GenBank/DDBJ databases">
        <title>Tenacibaculum sp. LPB0136, isolated from marine environment.</title>
        <authorList>
            <person name="Kim E."/>
            <person name="Yi H."/>
        </authorList>
    </citation>
    <scope>NUCLEOTIDE SEQUENCE [LARGE SCALE GENOMIC DNA]</scope>
    <source>
        <strain evidence="1 2">LPB0136</strain>
    </source>
</reference>
<dbReference type="AlphaFoldDB" id="A0A1L3JI03"/>
<evidence type="ECO:0000313" key="2">
    <source>
        <dbReference type="Proteomes" id="UP000181898"/>
    </source>
</evidence>
<accession>A0A1L3JI03</accession>
<dbReference type="InterPro" id="IPR045607">
    <property type="entry name" value="DUF6452"/>
</dbReference>
<dbReference type="EMBL" id="CP018155">
    <property type="protein sequence ID" value="APG64748.1"/>
    <property type="molecule type" value="Genomic_DNA"/>
</dbReference>
<protein>
    <submittedName>
        <fullName evidence="1">Uncharacterized protein</fullName>
    </submittedName>
</protein>
<keyword evidence="2" id="KW-1185">Reference proteome</keyword>
<dbReference type="RefSeq" id="WP_072555073.1">
    <property type="nucleotide sequence ID" value="NZ_CP018155.1"/>
</dbReference>
<organism evidence="1 2">
    <name type="scientific">Tenacibaculum todarodis</name>
    <dbReference type="NCBI Taxonomy" id="1850252"/>
    <lineage>
        <taxon>Bacteria</taxon>
        <taxon>Pseudomonadati</taxon>
        <taxon>Bacteroidota</taxon>
        <taxon>Flavobacteriia</taxon>
        <taxon>Flavobacteriales</taxon>
        <taxon>Flavobacteriaceae</taxon>
        <taxon>Tenacibaculum</taxon>
    </lineage>
</organism>
<dbReference type="Proteomes" id="UP000181898">
    <property type="component" value="Chromosome"/>
</dbReference>
<sequence length="155" mass="17269">MNKRFIIFLIATVSLNSACEIDDICVEPTTPNLVLRFYDATSTTTIKATDSLYIWAEGKDSLYLNEAVDSIAIPLNPLTSETVYNLSQGTLLLNKLTITYTPEEEFTSRSCGYRFTYKDVSLSLDSPSNSWISSITPTIIPSITNQDSAHVQVFH</sequence>
<dbReference type="Pfam" id="PF20050">
    <property type="entry name" value="DUF6452"/>
    <property type="match status" value="1"/>
</dbReference>
<gene>
    <name evidence="1" type="ORF">LPB136_04955</name>
</gene>
<dbReference type="OrthoDB" id="663527at2"/>
<proteinExistence type="predicted"/>
<dbReference type="STRING" id="1850252.LPB136_04955"/>
<name>A0A1L3JI03_9FLAO</name>
<evidence type="ECO:0000313" key="1">
    <source>
        <dbReference type="EMBL" id="APG64748.1"/>
    </source>
</evidence>